<evidence type="ECO:0000313" key="13">
    <source>
        <dbReference type="Proteomes" id="UP000438429"/>
    </source>
</evidence>
<keyword evidence="4 8" id="KW-0812">Transmembrane</keyword>
<protein>
    <recommendedName>
        <fullName evidence="8">Anoctamin</fullName>
    </recommendedName>
</protein>
<sequence>MVFSHKRSDPFALQGLRVSEYRGSPPLARPHSGSLSPEEPTMMRRNDNYWPVPGEEKNLDLDFVNSNARSSDSIVRHYIHDKRDSYPFQSPMKNLYGDDVSPLYPQPGPYFADGRRRVDYVLAYQIQKPSGDRRRSSKFGENNFIRRLRRSLSMRSSRAPLQPKEDPEIAAQEQRADYHEDDKRFRREEFEENLLETGLELEKDEGRLNRFAYQPAVVSVISVPDDLVLQGRVSSFLLERMLQIKVSKYPSLVFQCKIPGIGFLKIHAPWNVLCREAEFMKLKMPTKKVYDVKQGSNLVEKIRLFIHKVTAPLHPKVDANRPQSVKSLSHPFSREKQHLFDLSDRDKFFDSKTRSSIVYEVLKRTRCTRAKYSMGITSLLANGVYTSSYPPHDGDIEDANAEPNDRKLLYQEWASYSVFYKYQPIGLIRKYFGEKVGLYFAWLGVYTQMLIPAAIVGVIVFLYGCATVDDNIPRDLPDYSGPRADGRNATEPEIQATYVELLGHKEDHLTVKAPGKNNGIM</sequence>
<evidence type="ECO:0000256" key="3">
    <source>
        <dbReference type="ARBA" id="ARBA00022475"/>
    </source>
</evidence>
<comment type="subcellular location">
    <subcellularLocation>
        <location evidence="1">Cell membrane</location>
        <topology evidence="1">Multi-pass membrane protein</topology>
    </subcellularLocation>
    <subcellularLocation>
        <location evidence="8">Membrane</location>
        <topology evidence="8">Multi-pass membrane protein</topology>
    </subcellularLocation>
</comment>
<proteinExistence type="inferred from homology"/>
<evidence type="ECO:0000256" key="7">
    <source>
        <dbReference type="ARBA" id="ARBA00023180"/>
    </source>
</evidence>
<keyword evidence="5 8" id="KW-1133">Transmembrane helix</keyword>
<evidence type="ECO:0000256" key="9">
    <source>
        <dbReference type="SAM" id="MobiDB-lite"/>
    </source>
</evidence>
<evidence type="ECO:0000259" key="10">
    <source>
        <dbReference type="Pfam" id="PF04547"/>
    </source>
</evidence>
<evidence type="ECO:0000259" key="11">
    <source>
        <dbReference type="Pfam" id="PF16178"/>
    </source>
</evidence>
<comment type="caution">
    <text evidence="12">The sequence shown here is derived from an EMBL/GenBank/DDBJ whole genome shotgun (WGS) entry which is preliminary data.</text>
</comment>
<dbReference type="InterPro" id="IPR032394">
    <property type="entry name" value="Anoct_dimer"/>
</dbReference>
<name>A0A6A4TIZ0_SCOMX</name>
<reference evidence="12 13" key="1">
    <citation type="submission" date="2019-06" db="EMBL/GenBank/DDBJ databases">
        <title>Draft genomes of female and male turbot (Scophthalmus maximus).</title>
        <authorList>
            <person name="Xu H."/>
            <person name="Xu X.-W."/>
            <person name="Shao C."/>
            <person name="Chen S."/>
        </authorList>
    </citation>
    <scope>NUCLEOTIDE SEQUENCE [LARGE SCALE GENOMIC DNA]</scope>
    <source>
        <strain evidence="12">Ysfricsl-2016a</strain>
        <tissue evidence="12">Blood</tissue>
    </source>
</reference>
<organism evidence="12 13">
    <name type="scientific">Scophthalmus maximus</name>
    <name type="common">Turbot</name>
    <name type="synonym">Psetta maxima</name>
    <dbReference type="NCBI Taxonomy" id="52904"/>
    <lineage>
        <taxon>Eukaryota</taxon>
        <taxon>Metazoa</taxon>
        <taxon>Chordata</taxon>
        <taxon>Craniata</taxon>
        <taxon>Vertebrata</taxon>
        <taxon>Euteleostomi</taxon>
        <taxon>Actinopterygii</taxon>
        <taxon>Neopterygii</taxon>
        <taxon>Teleostei</taxon>
        <taxon>Neoteleostei</taxon>
        <taxon>Acanthomorphata</taxon>
        <taxon>Carangaria</taxon>
        <taxon>Pleuronectiformes</taxon>
        <taxon>Pleuronectoidei</taxon>
        <taxon>Scophthalmidae</taxon>
        <taxon>Scophthalmus</taxon>
    </lineage>
</organism>
<evidence type="ECO:0000256" key="2">
    <source>
        <dbReference type="ARBA" id="ARBA00009671"/>
    </source>
</evidence>
<dbReference type="Pfam" id="PF04547">
    <property type="entry name" value="Anoctamin"/>
    <property type="match status" value="1"/>
</dbReference>
<evidence type="ECO:0000256" key="4">
    <source>
        <dbReference type="ARBA" id="ARBA00022692"/>
    </source>
</evidence>
<gene>
    <name evidence="12" type="ORF">F2P81_005017</name>
</gene>
<feature type="region of interest" description="Disordered" evidence="9">
    <location>
        <begin position="154"/>
        <end position="178"/>
    </location>
</feature>
<dbReference type="GO" id="GO:0005229">
    <property type="term" value="F:intracellularly calcium-gated chloride channel activity"/>
    <property type="evidence" value="ECO:0007669"/>
    <property type="project" value="TreeGrafter"/>
</dbReference>
<dbReference type="GO" id="GO:0005886">
    <property type="term" value="C:plasma membrane"/>
    <property type="evidence" value="ECO:0007669"/>
    <property type="project" value="UniProtKB-SubCell"/>
</dbReference>
<dbReference type="InterPro" id="IPR007632">
    <property type="entry name" value="Anoctamin"/>
</dbReference>
<dbReference type="Pfam" id="PF16178">
    <property type="entry name" value="Anoct_dimer"/>
    <property type="match status" value="2"/>
</dbReference>
<feature type="domain" description="Anoctamin dimerisation" evidence="11">
    <location>
        <begin position="261"/>
        <end position="425"/>
    </location>
</feature>
<feature type="region of interest" description="Disordered" evidence="9">
    <location>
        <begin position="22"/>
        <end position="42"/>
    </location>
</feature>
<evidence type="ECO:0000256" key="6">
    <source>
        <dbReference type="ARBA" id="ARBA00023136"/>
    </source>
</evidence>
<feature type="transmembrane region" description="Helical" evidence="8">
    <location>
        <begin position="439"/>
        <end position="464"/>
    </location>
</feature>
<keyword evidence="7" id="KW-0325">Glycoprotein</keyword>
<feature type="domain" description="Anoctamin transmembrane" evidence="10">
    <location>
        <begin position="428"/>
        <end position="468"/>
    </location>
</feature>
<evidence type="ECO:0000256" key="5">
    <source>
        <dbReference type="ARBA" id="ARBA00022989"/>
    </source>
</evidence>
<dbReference type="AlphaFoldDB" id="A0A6A4TIZ0"/>
<feature type="domain" description="Anoctamin dimerisation" evidence="11">
    <location>
        <begin position="110"/>
        <end position="207"/>
    </location>
</feature>
<comment type="caution">
    <text evidence="8">Lacks conserved residue(s) required for the propagation of feature annotation.</text>
</comment>
<dbReference type="GO" id="GO:0046983">
    <property type="term" value="F:protein dimerization activity"/>
    <property type="evidence" value="ECO:0007669"/>
    <property type="project" value="InterPro"/>
</dbReference>
<comment type="similarity">
    <text evidence="2 8">Belongs to the anoctamin family.</text>
</comment>
<evidence type="ECO:0000313" key="12">
    <source>
        <dbReference type="EMBL" id="KAF0043680.1"/>
    </source>
</evidence>
<evidence type="ECO:0000256" key="8">
    <source>
        <dbReference type="RuleBase" id="RU280814"/>
    </source>
</evidence>
<dbReference type="PANTHER" id="PTHR12308">
    <property type="entry name" value="ANOCTAMIN"/>
    <property type="match status" value="1"/>
</dbReference>
<keyword evidence="3" id="KW-1003">Cell membrane</keyword>
<dbReference type="Proteomes" id="UP000438429">
    <property type="component" value="Unassembled WGS sequence"/>
</dbReference>
<dbReference type="PANTHER" id="PTHR12308:SF13">
    <property type="entry name" value="ANOCTAMIN-1"/>
    <property type="match status" value="1"/>
</dbReference>
<dbReference type="EMBL" id="VEVO01000004">
    <property type="protein sequence ID" value="KAF0043680.1"/>
    <property type="molecule type" value="Genomic_DNA"/>
</dbReference>
<evidence type="ECO:0000256" key="1">
    <source>
        <dbReference type="ARBA" id="ARBA00004651"/>
    </source>
</evidence>
<accession>A0A6A4TIZ0</accession>
<dbReference type="InterPro" id="IPR049452">
    <property type="entry name" value="Anoctamin_TM"/>
</dbReference>
<keyword evidence="6 8" id="KW-0472">Membrane</keyword>